<keyword evidence="6" id="KW-0479">Metal-binding</keyword>
<evidence type="ECO:0000313" key="9">
    <source>
        <dbReference type="Proteomes" id="UP000564677"/>
    </source>
</evidence>
<dbReference type="Pfam" id="PF03454">
    <property type="entry name" value="MoeA_C"/>
    <property type="match status" value="1"/>
</dbReference>
<dbReference type="Gene3D" id="3.90.105.10">
    <property type="entry name" value="Molybdopterin biosynthesis moea protein, domain 2"/>
    <property type="match status" value="1"/>
</dbReference>
<dbReference type="SMART" id="SM00852">
    <property type="entry name" value="MoCF_biosynth"/>
    <property type="match status" value="1"/>
</dbReference>
<dbReference type="PANTHER" id="PTHR10192:SF5">
    <property type="entry name" value="GEPHYRIN"/>
    <property type="match status" value="1"/>
</dbReference>
<proteinExistence type="inferred from homology"/>
<dbReference type="InterPro" id="IPR001453">
    <property type="entry name" value="MoaB/Mog_dom"/>
</dbReference>
<dbReference type="GO" id="GO:0006777">
    <property type="term" value="P:Mo-molybdopterin cofactor biosynthetic process"/>
    <property type="evidence" value="ECO:0007669"/>
    <property type="project" value="UniProtKB-UniRule"/>
</dbReference>
<protein>
    <recommendedName>
        <fullName evidence="6">Molybdopterin molybdenumtransferase</fullName>
        <ecNumber evidence="6">2.10.1.1</ecNumber>
    </recommendedName>
</protein>
<dbReference type="SUPFAM" id="SSF53218">
    <property type="entry name" value="Molybdenum cofactor biosynthesis proteins"/>
    <property type="match status" value="1"/>
</dbReference>
<gene>
    <name evidence="8" type="ORF">FHR20_002927</name>
</gene>
<dbReference type="Gene3D" id="3.40.980.10">
    <property type="entry name" value="MoaB/Mog-like domain"/>
    <property type="match status" value="1"/>
</dbReference>
<evidence type="ECO:0000256" key="4">
    <source>
        <dbReference type="ARBA" id="ARBA00023150"/>
    </source>
</evidence>
<dbReference type="CDD" id="cd00887">
    <property type="entry name" value="MoeA"/>
    <property type="match status" value="1"/>
</dbReference>
<keyword evidence="9" id="KW-1185">Reference proteome</keyword>
<accession>A0A7X5V1S8</accession>
<keyword evidence="6" id="KW-0500">Molybdenum</keyword>
<dbReference type="SUPFAM" id="SSF63867">
    <property type="entry name" value="MoeA C-terminal domain-like"/>
    <property type="match status" value="1"/>
</dbReference>
<comment type="cofactor">
    <cofactor evidence="6">
        <name>Mg(2+)</name>
        <dbReference type="ChEBI" id="CHEBI:18420"/>
    </cofactor>
</comment>
<comment type="caution">
    <text evidence="8">The sequence shown here is derived from an EMBL/GenBank/DDBJ whole genome shotgun (WGS) entry which is preliminary data.</text>
</comment>
<dbReference type="Proteomes" id="UP000564677">
    <property type="component" value="Unassembled WGS sequence"/>
</dbReference>
<dbReference type="EC" id="2.10.1.1" evidence="6"/>
<dbReference type="InterPro" id="IPR038987">
    <property type="entry name" value="MoeA-like"/>
</dbReference>
<sequence length="395" mass="41172">MIGFDEACARIAALPERAAVECIPLDQAAGRILATDIVASLDAPRADVSAMDGYAVREADLARLPARLRLAGESFPGQPDLPEVGERACVRIFTGAPVPPGADRVVIQEQVTRDGGVVRFERPLGPARHIRPRGGDFRAGEILLAAGTRLDARSIVAAAAADLSEIEVHCRPRVIVLATGDELAEPGTARASPVAIPESVSFGVAAMAAQWSGAPAGRYRLPDDSGVLEHAARAALDAADLIVVTGGASVGEKDHAKAMFGPAGLEFIFTKVAIKPGKPVWLGRARGKLVLGLPGNPTSALVAARLFLAPLLLRMSGGDPSSALCWREAVLAEGLPAVRDRETFVRACWAGNRVMPLSDQDSGAQRALAAAELLVRRGIGAPARAAGETVDVLDF</sequence>
<comment type="similarity">
    <text evidence="3 6">Belongs to the MoeA family.</text>
</comment>
<dbReference type="Pfam" id="PF00994">
    <property type="entry name" value="MoCF_biosynth"/>
    <property type="match status" value="1"/>
</dbReference>
<evidence type="ECO:0000256" key="5">
    <source>
        <dbReference type="ARBA" id="ARBA00047317"/>
    </source>
</evidence>
<dbReference type="InterPro" id="IPR036425">
    <property type="entry name" value="MoaB/Mog-like_dom_sf"/>
</dbReference>
<dbReference type="InterPro" id="IPR036135">
    <property type="entry name" value="MoeA_linker/N_sf"/>
</dbReference>
<dbReference type="EMBL" id="JAASQV010000002">
    <property type="protein sequence ID" value="NIJ65965.1"/>
    <property type="molecule type" value="Genomic_DNA"/>
</dbReference>
<dbReference type="SUPFAM" id="SSF63882">
    <property type="entry name" value="MoeA N-terminal region -like"/>
    <property type="match status" value="1"/>
</dbReference>
<evidence type="ECO:0000256" key="2">
    <source>
        <dbReference type="ARBA" id="ARBA00005046"/>
    </source>
</evidence>
<dbReference type="InterPro" id="IPR005111">
    <property type="entry name" value="MoeA_C_domain_IV"/>
</dbReference>
<organism evidence="8 9">
    <name type="scientific">Sphingomonas leidyi</name>
    <dbReference type="NCBI Taxonomy" id="68569"/>
    <lineage>
        <taxon>Bacteria</taxon>
        <taxon>Pseudomonadati</taxon>
        <taxon>Pseudomonadota</taxon>
        <taxon>Alphaproteobacteria</taxon>
        <taxon>Sphingomonadales</taxon>
        <taxon>Sphingomonadaceae</taxon>
        <taxon>Sphingomonas</taxon>
    </lineage>
</organism>
<evidence type="ECO:0000256" key="1">
    <source>
        <dbReference type="ARBA" id="ARBA00002901"/>
    </source>
</evidence>
<comment type="pathway">
    <text evidence="2 6">Cofactor biosynthesis; molybdopterin biosynthesis.</text>
</comment>
<feature type="domain" description="MoaB/Mog" evidence="7">
    <location>
        <begin position="175"/>
        <end position="314"/>
    </location>
</feature>
<keyword evidence="4 6" id="KW-0501">Molybdenum cofactor biosynthesis</keyword>
<evidence type="ECO:0000256" key="6">
    <source>
        <dbReference type="RuleBase" id="RU365090"/>
    </source>
</evidence>
<dbReference type="Gene3D" id="2.40.340.10">
    <property type="entry name" value="MoeA, C-terminal, domain IV"/>
    <property type="match status" value="1"/>
</dbReference>
<dbReference type="GO" id="GO:0046872">
    <property type="term" value="F:metal ion binding"/>
    <property type="evidence" value="ECO:0007669"/>
    <property type="project" value="UniProtKB-UniRule"/>
</dbReference>
<dbReference type="InterPro" id="IPR005110">
    <property type="entry name" value="MoeA_linker/N"/>
</dbReference>
<reference evidence="8 9" key="1">
    <citation type="submission" date="2020-03" db="EMBL/GenBank/DDBJ databases">
        <title>Genomic Encyclopedia of Type Strains, Phase IV (KMG-IV): sequencing the most valuable type-strain genomes for metagenomic binning, comparative biology and taxonomic classification.</title>
        <authorList>
            <person name="Goeker M."/>
        </authorList>
    </citation>
    <scope>NUCLEOTIDE SEQUENCE [LARGE SCALE GENOMIC DNA]</scope>
    <source>
        <strain evidence="8 9">DSM 4733</strain>
    </source>
</reference>
<keyword evidence="6 8" id="KW-0808">Transferase</keyword>
<dbReference type="GO" id="GO:0005829">
    <property type="term" value="C:cytosol"/>
    <property type="evidence" value="ECO:0007669"/>
    <property type="project" value="TreeGrafter"/>
</dbReference>
<name>A0A7X5V1S8_9SPHN</name>
<evidence type="ECO:0000313" key="8">
    <source>
        <dbReference type="EMBL" id="NIJ65965.1"/>
    </source>
</evidence>
<dbReference type="Pfam" id="PF03453">
    <property type="entry name" value="MoeA_N"/>
    <property type="match status" value="1"/>
</dbReference>
<dbReference type="GO" id="GO:0061599">
    <property type="term" value="F:molybdopterin molybdotransferase activity"/>
    <property type="evidence" value="ECO:0007669"/>
    <property type="project" value="UniProtKB-UniRule"/>
</dbReference>
<evidence type="ECO:0000256" key="3">
    <source>
        <dbReference type="ARBA" id="ARBA00010763"/>
    </source>
</evidence>
<comment type="function">
    <text evidence="1 6">Catalyzes the insertion of molybdate into adenylated molybdopterin with the concomitant release of AMP.</text>
</comment>
<dbReference type="Gene3D" id="2.170.190.11">
    <property type="entry name" value="Molybdopterin biosynthesis moea protein, domain 3"/>
    <property type="match status" value="1"/>
</dbReference>
<dbReference type="RefSeq" id="WP_167300266.1">
    <property type="nucleotide sequence ID" value="NZ_JAASQV010000002.1"/>
</dbReference>
<dbReference type="InterPro" id="IPR036688">
    <property type="entry name" value="MoeA_C_domain_IV_sf"/>
</dbReference>
<evidence type="ECO:0000259" key="7">
    <source>
        <dbReference type="SMART" id="SM00852"/>
    </source>
</evidence>
<dbReference type="UniPathway" id="UPA00344"/>
<keyword evidence="6" id="KW-0460">Magnesium</keyword>
<comment type="catalytic activity">
    <reaction evidence="5">
        <text>adenylyl-molybdopterin + molybdate = Mo-molybdopterin + AMP + H(+)</text>
        <dbReference type="Rhea" id="RHEA:35047"/>
        <dbReference type="ChEBI" id="CHEBI:15378"/>
        <dbReference type="ChEBI" id="CHEBI:36264"/>
        <dbReference type="ChEBI" id="CHEBI:62727"/>
        <dbReference type="ChEBI" id="CHEBI:71302"/>
        <dbReference type="ChEBI" id="CHEBI:456215"/>
        <dbReference type="EC" id="2.10.1.1"/>
    </reaction>
</comment>
<dbReference type="PANTHER" id="PTHR10192">
    <property type="entry name" value="MOLYBDOPTERIN BIOSYNTHESIS PROTEIN"/>
    <property type="match status" value="1"/>
</dbReference>
<dbReference type="AlphaFoldDB" id="A0A7X5V1S8"/>